<organism evidence="1 2">
    <name type="scientific">Streptomyces griseus</name>
    <dbReference type="NCBI Taxonomy" id="1911"/>
    <lineage>
        <taxon>Bacteria</taxon>
        <taxon>Bacillati</taxon>
        <taxon>Actinomycetota</taxon>
        <taxon>Actinomycetes</taxon>
        <taxon>Kitasatosporales</taxon>
        <taxon>Streptomycetaceae</taxon>
        <taxon>Streptomyces</taxon>
    </lineage>
</organism>
<dbReference type="EMBL" id="UHID01000001">
    <property type="protein sequence ID" value="SUO93837.1"/>
    <property type="molecule type" value="Genomic_DNA"/>
</dbReference>
<dbReference type="InterPro" id="IPR045993">
    <property type="entry name" value="DUF5949"/>
</dbReference>
<name>A0A380MR97_STRGR</name>
<dbReference type="GeneID" id="95070310"/>
<protein>
    <submittedName>
        <fullName evidence="1">Uncharacterized protein</fullName>
    </submittedName>
</protein>
<dbReference type="Proteomes" id="UP000254150">
    <property type="component" value="Unassembled WGS sequence"/>
</dbReference>
<accession>A0A380MR97</accession>
<gene>
    <name evidence="1" type="ORF">NCTC7807_00578</name>
</gene>
<sequence>MTSATSATGTPLDPSHLGTITVIAWAGENVNDGQDMPFLMAYSLGDGAAGPEAGEVAVRQLLDRSALPVGGGIVDGSASSVPVSVLVTGNSATLTVQHLNAQCVVPPEWTAAAHARGQVYFMFTTKPWPAAAPGVPVEEEVLKAFIGDEEVIMASAHCLVPVSTLR</sequence>
<evidence type="ECO:0000313" key="2">
    <source>
        <dbReference type="Proteomes" id="UP000254150"/>
    </source>
</evidence>
<dbReference type="RefSeq" id="WP_100456944.1">
    <property type="nucleotide sequence ID" value="NZ_UHID01000001.1"/>
</dbReference>
<dbReference type="AlphaFoldDB" id="A0A380MR97"/>
<reference evidence="1 2" key="1">
    <citation type="submission" date="2018-06" db="EMBL/GenBank/DDBJ databases">
        <authorList>
            <consortium name="Pathogen Informatics"/>
            <person name="Doyle S."/>
        </authorList>
    </citation>
    <scope>NUCLEOTIDE SEQUENCE [LARGE SCALE GENOMIC DNA]</scope>
    <source>
        <strain evidence="1 2">NCTC7807</strain>
    </source>
</reference>
<proteinExistence type="predicted"/>
<dbReference type="Pfam" id="PF19374">
    <property type="entry name" value="DUF5949"/>
    <property type="match status" value="1"/>
</dbReference>
<evidence type="ECO:0000313" key="1">
    <source>
        <dbReference type="EMBL" id="SUO93837.1"/>
    </source>
</evidence>